<dbReference type="Pfam" id="PF22936">
    <property type="entry name" value="Pol_BBD"/>
    <property type="match status" value="1"/>
</dbReference>
<dbReference type="InterPro" id="IPR054722">
    <property type="entry name" value="PolX-like_BBD"/>
</dbReference>
<dbReference type="EMBL" id="JAFEMO010000009">
    <property type="protein sequence ID" value="KAH7564918.1"/>
    <property type="molecule type" value="Genomic_DNA"/>
</dbReference>
<accession>A0ABQ8HKN4</accession>
<evidence type="ECO:0000259" key="1">
    <source>
        <dbReference type="Pfam" id="PF13976"/>
    </source>
</evidence>
<comment type="caution">
    <text evidence="3">The sequence shown here is derived from an EMBL/GenBank/DDBJ whole genome shotgun (WGS) entry which is preliminary data.</text>
</comment>
<sequence>MFGIKSTFKELDESYKVHVRLGDNKQFQVEEKGMVAIKTGNNEVKFLHNVFFVPSPGYNLLSVGQLITAGYSVLFDNGACVIKEKKSSETIVNVYMTEDRCFLLKFLYADNHAQVVEKKNYNSLWHLRYEHLNVNGLRLLNRKSMVLGLPKINSLDLCVKYV</sequence>
<feature type="domain" description="Retrovirus-related Pol polyprotein from transposon TNT 1-94-like beta-barrel" evidence="2">
    <location>
        <begin position="1"/>
        <end position="71"/>
    </location>
</feature>
<evidence type="ECO:0000259" key="2">
    <source>
        <dbReference type="Pfam" id="PF22936"/>
    </source>
</evidence>
<dbReference type="Pfam" id="PF13976">
    <property type="entry name" value="gag_pre-integrs"/>
    <property type="match status" value="1"/>
</dbReference>
<evidence type="ECO:0008006" key="5">
    <source>
        <dbReference type="Google" id="ProtNLM"/>
    </source>
</evidence>
<feature type="domain" description="GAG-pre-integrase" evidence="1">
    <location>
        <begin position="102"/>
        <end position="158"/>
    </location>
</feature>
<reference evidence="3 4" key="1">
    <citation type="submission" date="2021-02" db="EMBL/GenBank/DDBJ databases">
        <title>Plant Genome Project.</title>
        <authorList>
            <person name="Zhang R.-G."/>
        </authorList>
    </citation>
    <scope>NUCLEOTIDE SEQUENCE [LARGE SCALE GENOMIC DNA]</scope>
    <source>
        <tissue evidence="3">Leaves</tissue>
    </source>
</reference>
<protein>
    <recommendedName>
        <fullName evidence="5">GAG-pre-integrase domain-containing protein</fullName>
    </recommendedName>
</protein>
<evidence type="ECO:0000313" key="3">
    <source>
        <dbReference type="EMBL" id="KAH7564918.1"/>
    </source>
</evidence>
<dbReference type="InterPro" id="IPR025724">
    <property type="entry name" value="GAG-pre-integrase_dom"/>
</dbReference>
<organism evidence="3 4">
    <name type="scientific">Xanthoceras sorbifolium</name>
    <dbReference type="NCBI Taxonomy" id="99658"/>
    <lineage>
        <taxon>Eukaryota</taxon>
        <taxon>Viridiplantae</taxon>
        <taxon>Streptophyta</taxon>
        <taxon>Embryophyta</taxon>
        <taxon>Tracheophyta</taxon>
        <taxon>Spermatophyta</taxon>
        <taxon>Magnoliopsida</taxon>
        <taxon>eudicotyledons</taxon>
        <taxon>Gunneridae</taxon>
        <taxon>Pentapetalae</taxon>
        <taxon>rosids</taxon>
        <taxon>malvids</taxon>
        <taxon>Sapindales</taxon>
        <taxon>Sapindaceae</taxon>
        <taxon>Xanthoceroideae</taxon>
        <taxon>Xanthoceras</taxon>
    </lineage>
</organism>
<evidence type="ECO:0000313" key="4">
    <source>
        <dbReference type="Proteomes" id="UP000827721"/>
    </source>
</evidence>
<proteinExistence type="predicted"/>
<dbReference type="Proteomes" id="UP000827721">
    <property type="component" value="Unassembled WGS sequence"/>
</dbReference>
<keyword evidence="4" id="KW-1185">Reference proteome</keyword>
<gene>
    <name evidence="3" type="ORF">JRO89_XS09G0070700</name>
</gene>
<name>A0ABQ8HKN4_9ROSI</name>